<sequence length="197" mass="21483">MESSSSQPENVIIPWSCLQDHASKTPVVPTPSTVAKKSFAEAVNNVCDIPASQFPLSVVKGDRIAISIPENEYQTGLTTCKHNLHGRVIWPKGTTPLKVGDLKAKLSPLWKSLGRWGITSLGKGFYGFYFSSLKDVQSVRSVASWNLSPGILKLFSWSKDFNSTAQQHSTAQAHPFVLINLPANLNSIVNLAISCVF</sequence>
<protein>
    <submittedName>
        <fullName evidence="1">Pectin acetylesterase</fullName>
    </submittedName>
</protein>
<evidence type="ECO:0000313" key="1">
    <source>
        <dbReference type="EMBL" id="MCI05414.1"/>
    </source>
</evidence>
<dbReference type="InterPro" id="IPR040256">
    <property type="entry name" value="At4g02000-like"/>
</dbReference>
<comment type="caution">
    <text evidence="1">The sequence shown here is derived from an EMBL/GenBank/DDBJ whole genome shotgun (WGS) entry which is preliminary data.</text>
</comment>
<name>A0A392P121_9FABA</name>
<proteinExistence type="predicted"/>
<dbReference type="EMBL" id="LXQA010058594">
    <property type="protein sequence ID" value="MCI05414.1"/>
    <property type="molecule type" value="Genomic_DNA"/>
</dbReference>
<evidence type="ECO:0000313" key="2">
    <source>
        <dbReference type="Proteomes" id="UP000265520"/>
    </source>
</evidence>
<keyword evidence="2" id="KW-1185">Reference proteome</keyword>
<dbReference type="PANTHER" id="PTHR31286">
    <property type="entry name" value="GLYCINE-RICH CELL WALL STRUCTURAL PROTEIN 1.8-LIKE"/>
    <property type="match status" value="1"/>
</dbReference>
<dbReference type="PANTHER" id="PTHR31286:SF176">
    <property type="entry name" value="DUF4283 DOMAIN PROTEIN"/>
    <property type="match status" value="1"/>
</dbReference>
<dbReference type="AlphaFoldDB" id="A0A392P121"/>
<reference evidence="1 2" key="1">
    <citation type="journal article" date="2018" name="Front. Plant Sci.">
        <title>Red Clover (Trifolium pratense) and Zigzag Clover (T. medium) - A Picture of Genomic Similarities and Differences.</title>
        <authorList>
            <person name="Dluhosova J."/>
            <person name="Istvanek J."/>
            <person name="Nedelnik J."/>
            <person name="Repkova J."/>
        </authorList>
    </citation>
    <scope>NUCLEOTIDE SEQUENCE [LARGE SCALE GENOMIC DNA]</scope>
    <source>
        <strain evidence="2">cv. 10/8</strain>
        <tissue evidence="1">Leaf</tissue>
    </source>
</reference>
<organism evidence="1 2">
    <name type="scientific">Trifolium medium</name>
    <dbReference type="NCBI Taxonomy" id="97028"/>
    <lineage>
        <taxon>Eukaryota</taxon>
        <taxon>Viridiplantae</taxon>
        <taxon>Streptophyta</taxon>
        <taxon>Embryophyta</taxon>
        <taxon>Tracheophyta</taxon>
        <taxon>Spermatophyta</taxon>
        <taxon>Magnoliopsida</taxon>
        <taxon>eudicotyledons</taxon>
        <taxon>Gunneridae</taxon>
        <taxon>Pentapetalae</taxon>
        <taxon>rosids</taxon>
        <taxon>fabids</taxon>
        <taxon>Fabales</taxon>
        <taxon>Fabaceae</taxon>
        <taxon>Papilionoideae</taxon>
        <taxon>50 kb inversion clade</taxon>
        <taxon>NPAAA clade</taxon>
        <taxon>Hologalegina</taxon>
        <taxon>IRL clade</taxon>
        <taxon>Trifolieae</taxon>
        <taxon>Trifolium</taxon>
    </lineage>
</organism>
<accession>A0A392P121</accession>
<dbReference type="Proteomes" id="UP000265520">
    <property type="component" value="Unassembled WGS sequence"/>
</dbReference>